<dbReference type="AlphaFoldDB" id="A0A387HKR3"/>
<reference evidence="2 3" key="1">
    <citation type="submission" date="2018-10" db="EMBL/GenBank/DDBJ databases">
        <title>Relationship between Morphology and Antimicrobial Activity in Streptomyces.</title>
        <authorList>
            <person name="Kang H.J."/>
            <person name="Kim S.B."/>
        </authorList>
    </citation>
    <scope>NUCLEOTIDE SEQUENCE [LARGE SCALE GENOMIC DNA]</scope>
    <source>
        <strain evidence="2 3">BH38</strain>
    </source>
</reference>
<gene>
    <name evidence="2" type="ORF">DWB77_03556</name>
</gene>
<dbReference type="KEGG" id="shun:DWB77_03556"/>
<evidence type="ECO:0000313" key="3">
    <source>
        <dbReference type="Proteomes" id="UP000271554"/>
    </source>
</evidence>
<organism evidence="2 3">
    <name type="scientific">Streptomyces hundungensis</name>
    <dbReference type="NCBI Taxonomy" id="1077946"/>
    <lineage>
        <taxon>Bacteria</taxon>
        <taxon>Bacillati</taxon>
        <taxon>Actinomycetota</taxon>
        <taxon>Actinomycetes</taxon>
        <taxon>Kitasatosporales</taxon>
        <taxon>Streptomycetaceae</taxon>
        <taxon>Streptomyces</taxon>
    </lineage>
</organism>
<name>A0A387HKR3_9ACTN</name>
<sequence>MSTAAYPESWQRLLDQAGPPPAPSLHLASAAPGGGDLHHTPKPWNDAAGAAHSLRTDTDTARSGLITAHAGLDTSGAGLLSVTALKTVLTSWEQRLGAVRDECADLEPKLREVARTMGGTDHAVRSSIAGYADPVPADEKGR</sequence>
<dbReference type="Proteomes" id="UP000271554">
    <property type="component" value="Chromosome"/>
</dbReference>
<accession>A0A387HKR3</accession>
<protein>
    <submittedName>
        <fullName evidence="2">Uncharacterized protein</fullName>
    </submittedName>
</protein>
<evidence type="ECO:0000313" key="2">
    <source>
        <dbReference type="EMBL" id="AYG81410.1"/>
    </source>
</evidence>
<dbReference type="EMBL" id="CP032698">
    <property type="protein sequence ID" value="AYG81410.1"/>
    <property type="molecule type" value="Genomic_DNA"/>
</dbReference>
<dbReference type="RefSeq" id="WP_246033556.1">
    <property type="nucleotide sequence ID" value="NZ_CP032698.1"/>
</dbReference>
<keyword evidence="3" id="KW-1185">Reference proteome</keyword>
<feature type="region of interest" description="Disordered" evidence="1">
    <location>
        <begin position="1"/>
        <end position="57"/>
    </location>
</feature>
<proteinExistence type="predicted"/>
<evidence type="ECO:0000256" key="1">
    <source>
        <dbReference type="SAM" id="MobiDB-lite"/>
    </source>
</evidence>